<protein>
    <submittedName>
        <fullName evidence="2">VOC family protein</fullName>
    </submittedName>
</protein>
<dbReference type="EMBL" id="JAHHHV010000045">
    <property type="protein sequence ID" value="MBW4465486.1"/>
    <property type="molecule type" value="Genomic_DNA"/>
</dbReference>
<evidence type="ECO:0000313" key="2">
    <source>
        <dbReference type="EMBL" id="MBW4465486.1"/>
    </source>
</evidence>
<evidence type="ECO:0000259" key="1">
    <source>
        <dbReference type="PROSITE" id="PS51819"/>
    </source>
</evidence>
<comment type="caution">
    <text evidence="2">The sequence shown here is derived from an EMBL/GenBank/DDBJ whole genome shotgun (WGS) entry which is preliminary data.</text>
</comment>
<gene>
    <name evidence="2" type="ORF">KME07_08595</name>
</gene>
<accession>A0A951P9B9</accession>
<dbReference type="InterPro" id="IPR025870">
    <property type="entry name" value="Glyoxalase-like_dom"/>
</dbReference>
<dbReference type="SUPFAM" id="SSF54593">
    <property type="entry name" value="Glyoxalase/Bleomycin resistance protein/Dihydroxybiphenyl dioxygenase"/>
    <property type="match status" value="1"/>
</dbReference>
<reference evidence="2" key="1">
    <citation type="submission" date="2021-05" db="EMBL/GenBank/DDBJ databases">
        <authorList>
            <person name="Pietrasiak N."/>
            <person name="Ward R."/>
            <person name="Stajich J.E."/>
            <person name="Kurbessoian T."/>
        </authorList>
    </citation>
    <scope>NUCLEOTIDE SEQUENCE</scope>
    <source>
        <strain evidence="2">GSE-TBD4-15B</strain>
    </source>
</reference>
<feature type="domain" description="VOC" evidence="1">
    <location>
        <begin position="2"/>
        <end position="127"/>
    </location>
</feature>
<proteinExistence type="predicted"/>
<dbReference type="AlphaFoldDB" id="A0A951P9B9"/>
<dbReference type="PROSITE" id="PS51819">
    <property type="entry name" value="VOC"/>
    <property type="match status" value="1"/>
</dbReference>
<dbReference type="Pfam" id="PF12681">
    <property type="entry name" value="Glyoxalase_2"/>
    <property type="match status" value="1"/>
</dbReference>
<dbReference type="Gene3D" id="3.10.180.10">
    <property type="entry name" value="2,3-Dihydroxybiphenyl 1,2-Dioxygenase, domain 1"/>
    <property type="match status" value="1"/>
</dbReference>
<organism evidence="2 3">
    <name type="scientific">Pegethrix bostrychoides GSE-TBD4-15B</name>
    <dbReference type="NCBI Taxonomy" id="2839662"/>
    <lineage>
        <taxon>Bacteria</taxon>
        <taxon>Bacillati</taxon>
        <taxon>Cyanobacteriota</taxon>
        <taxon>Cyanophyceae</taxon>
        <taxon>Oculatellales</taxon>
        <taxon>Oculatellaceae</taxon>
        <taxon>Pegethrix</taxon>
    </lineage>
</organism>
<evidence type="ECO:0000313" key="3">
    <source>
        <dbReference type="Proteomes" id="UP000707356"/>
    </source>
</evidence>
<dbReference type="Proteomes" id="UP000707356">
    <property type="component" value="Unassembled WGS sequence"/>
</dbReference>
<dbReference type="InterPro" id="IPR029068">
    <property type="entry name" value="Glyas_Bleomycin-R_OHBP_Dase"/>
</dbReference>
<name>A0A951P9B9_9CYAN</name>
<sequence length="130" mass="14152">MKLGYTIIYVPNVVDSLHFFNQAFGLEQKFLHESGDYGEMNTGETTLAFAAHELGEMNFPEGHVRASESKQPLGIEIGLVTSDVHAAHQSALIHGAKELSAPSQKPWGQIVSYLRTPDGTLVELCTPVSV</sequence>
<reference evidence="2" key="2">
    <citation type="journal article" date="2022" name="Microbiol. Resour. Announc.">
        <title>Metagenome Sequencing to Explore Phylogenomics of Terrestrial Cyanobacteria.</title>
        <authorList>
            <person name="Ward R.D."/>
            <person name="Stajich J.E."/>
            <person name="Johansen J.R."/>
            <person name="Huntemann M."/>
            <person name="Clum A."/>
            <person name="Foster B."/>
            <person name="Foster B."/>
            <person name="Roux S."/>
            <person name="Palaniappan K."/>
            <person name="Varghese N."/>
            <person name="Mukherjee S."/>
            <person name="Reddy T.B.K."/>
            <person name="Daum C."/>
            <person name="Copeland A."/>
            <person name="Chen I.A."/>
            <person name="Ivanova N.N."/>
            <person name="Kyrpides N.C."/>
            <person name="Shapiro N."/>
            <person name="Eloe-Fadrosh E.A."/>
            <person name="Pietrasiak N."/>
        </authorList>
    </citation>
    <scope>NUCLEOTIDE SEQUENCE</scope>
    <source>
        <strain evidence="2">GSE-TBD4-15B</strain>
    </source>
</reference>
<dbReference type="InterPro" id="IPR037523">
    <property type="entry name" value="VOC_core"/>
</dbReference>